<feature type="domain" description="Major facilitator superfamily (MFS) profile" evidence="5">
    <location>
        <begin position="1"/>
        <end position="414"/>
    </location>
</feature>
<evidence type="ECO:0000256" key="4">
    <source>
        <dbReference type="SAM" id="Phobius"/>
    </source>
</evidence>
<sequence>MNKALSPALRRRRLERVYWTVTALHWFGTVLPMAVTVLLAQQRGLSLAEIGLYSGLYSLTVALLEVPTGSLADRWGRRRLTVVAYGVGLLSKLIFLFAFSLPMFLLYALVYGAARALGSGALEAWFVDELQATDPDGDLQPPLARAGAVELSALGLGTLVGGALPGLFPGPASATGVLTPLSLPVVASFGLEVLTLLAVLLLVRETPGPHPDGHTFTPIRSACALAWGNPKLRLLLAVSAINGLGLAAVETFWQPHFARLMGGSPDTLLYGLLLAGCFGVGVLGNLLATPLNRLLGGRTALSAALLQGLQGLSLLLLAAQSALLAAGALLWLHYLARSGAYSPFGALYNAEVPSRLRSVMLSWVSLASFAGAALGSAALGPLAQAVSVSAAWTVAGALALVGALLLITLQRHAAFGPPGPLSSENAPGS</sequence>
<feature type="transmembrane region" description="Helical" evidence="4">
    <location>
        <begin position="267"/>
        <end position="288"/>
    </location>
</feature>
<comment type="caution">
    <text evidence="6">The sequence shown here is derived from an EMBL/GenBank/DDBJ whole genome shotgun (WGS) entry which is preliminary data.</text>
</comment>
<name>A0A841I0L7_9DEIO</name>
<keyword evidence="1 4" id="KW-0812">Transmembrane</keyword>
<proteinExistence type="predicted"/>
<dbReference type="Gene3D" id="1.20.1250.20">
    <property type="entry name" value="MFS general substrate transporter like domains"/>
    <property type="match status" value="1"/>
</dbReference>
<feature type="transmembrane region" description="Helical" evidence="4">
    <location>
        <begin position="181"/>
        <end position="203"/>
    </location>
</feature>
<dbReference type="GO" id="GO:0022857">
    <property type="term" value="F:transmembrane transporter activity"/>
    <property type="evidence" value="ECO:0007669"/>
    <property type="project" value="InterPro"/>
</dbReference>
<evidence type="ECO:0000259" key="5">
    <source>
        <dbReference type="PROSITE" id="PS50850"/>
    </source>
</evidence>
<keyword evidence="3 4" id="KW-0472">Membrane</keyword>
<dbReference type="PANTHER" id="PTHR23530">
    <property type="entry name" value="TRANSPORT PROTEIN-RELATED"/>
    <property type="match status" value="1"/>
</dbReference>
<evidence type="ECO:0000256" key="3">
    <source>
        <dbReference type="ARBA" id="ARBA00023136"/>
    </source>
</evidence>
<feature type="transmembrane region" description="Helical" evidence="4">
    <location>
        <begin position="308"/>
        <end position="332"/>
    </location>
</feature>
<feature type="transmembrane region" description="Helical" evidence="4">
    <location>
        <begin position="93"/>
        <end position="114"/>
    </location>
</feature>
<dbReference type="Proteomes" id="UP000569951">
    <property type="component" value="Unassembled WGS sequence"/>
</dbReference>
<evidence type="ECO:0000313" key="7">
    <source>
        <dbReference type="Proteomes" id="UP000569951"/>
    </source>
</evidence>
<organism evidence="6 7">
    <name type="scientific">Deinobacterium chartae</name>
    <dbReference type="NCBI Taxonomy" id="521158"/>
    <lineage>
        <taxon>Bacteria</taxon>
        <taxon>Thermotogati</taxon>
        <taxon>Deinococcota</taxon>
        <taxon>Deinococci</taxon>
        <taxon>Deinococcales</taxon>
        <taxon>Deinococcaceae</taxon>
        <taxon>Deinobacterium</taxon>
    </lineage>
</organism>
<dbReference type="InterPro" id="IPR053160">
    <property type="entry name" value="MFS_DHA3_Transporter"/>
</dbReference>
<evidence type="ECO:0000313" key="6">
    <source>
        <dbReference type="EMBL" id="MBB6097980.1"/>
    </source>
</evidence>
<dbReference type="AlphaFoldDB" id="A0A841I0L7"/>
<accession>A0A841I0L7</accession>
<dbReference type="PANTHER" id="PTHR23530:SF1">
    <property type="entry name" value="PERMEASE, MAJOR FACILITATOR SUPERFAMILY-RELATED"/>
    <property type="match status" value="1"/>
</dbReference>
<dbReference type="EMBL" id="JACHHG010000004">
    <property type="protein sequence ID" value="MBB6097980.1"/>
    <property type="molecule type" value="Genomic_DNA"/>
</dbReference>
<protein>
    <submittedName>
        <fullName evidence="6">Putative MFS family arabinose efflux permease</fullName>
    </submittedName>
</protein>
<dbReference type="Pfam" id="PF07690">
    <property type="entry name" value="MFS_1"/>
    <property type="match status" value="1"/>
</dbReference>
<dbReference type="InterPro" id="IPR036259">
    <property type="entry name" value="MFS_trans_sf"/>
</dbReference>
<keyword evidence="2 4" id="KW-1133">Transmembrane helix</keyword>
<evidence type="ECO:0000256" key="1">
    <source>
        <dbReference type="ARBA" id="ARBA00022692"/>
    </source>
</evidence>
<dbReference type="InterPro" id="IPR020846">
    <property type="entry name" value="MFS_dom"/>
</dbReference>
<feature type="transmembrane region" description="Helical" evidence="4">
    <location>
        <begin position="389"/>
        <end position="409"/>
    </location>
</feature>
<dbReference type="PROSITE" id="PS50850">
    <property type="entry name" value="MFS"/>
    <property type="match status" value="1"/>
</dbReference>
<feature type="transmembrane region" description="Helical" evidence="4">
    <location>
        <begin position="234"/>
        <end position="255"/>
    </location>
</feature>
<evidence type="ECO:0000256" key="2">
    <source>
        <dbReference type="ARBA" id="ARBA00022989"/>
    </source>
</evidence>
<dbReference type="SUPFAM" id="SSF103473">
    <property type="entry name" value="MFS general substrate transporter"/>
    <property type="match status" value="1"/>
</dbReference>
<dbReference type="InterPro" id="IPR011701">
    <property type="entry name" value="MFS"/>
</dbReference>
<feature type="transmembrane region" description="Helical" evidence="4">
    <location>
        <begin position="363"/>
        <end position="383"/>
    </location>
</feature>
<keyword evidence="7" id="KW-1185">Reference proteome</keyword>
<gene>
    <name evidence="6" type="ORF">HNR42_001403</name>
</gene>
<feature type="transmembrane region" description="Helical" evidence="4">
    <location>
        <begin position="21"/>
        <end position="40"/>
    </location>
</feature>
<feature type="transmembrane region" description="Helical" evidence="4">
    <location>
        <begin position="52"/>
        <end position="72"/>
    </location>
</feature>
<reference evidence="6 7" key="1">
    <citation type="submission" date="2020-08" db="EMBL/GenBank/DDBJ databases">
        <title>Genomic Encyclopedia of Type Strains, Phase IV (KMG-IV): sequencing the most valuable type-strain genomes for metagenomic binning, comparative biology and taxonomic classification.</title>
        <authorList>
            <person name="Goeker M."/>
        </authorList>
    </citation>
    <scope>NUCLEOTIDE SEQUENCE [LARGE SCALE GENOMIC DNA]</scope>
    <source>
        <strain evidence="6 7">DSM 21458</strain>
    </source>
</reference>
<dbReference type="RefSeq" id="WP_183985943.1">
    <property type="nucleotide sequence ID" value="NZ_JACHHG010000004.1"/>
</dbReference>